<sequence>MPFLVGGALGSGVTYYLSQQPVERAEAEYTSSFVRPFQAVPEDMAAFPCTRRTRFENAFSPCLLISAGGKRLIFGAPMSQDWRGIGYVDAAFLMNGHPVSSGGVMGLRSETWQDGRKSGLLVIGDDIEIDRLMQDDANQSSPDAVLKLERPAELNYLEASLRPKPVPGSARDYKVFDTGDLQVFATQQHLVGGATAVSYLVQYDDIRIEILPCGAEPVSGRVDYIISPSVEVSELASQQYEAQRARLTARSADIQRVGRLCPDLKTIQSYIVRAGAEGAVLLRRDYKIGTAPDADALENIRVVDASGLSLSGLVQLKS</sequence>
<reference evidence="2" key="1">
    <citation type="journal article" date="2019" name="Int. J. Syst. Evol. Microbiol.">
        <title>The Global Catalogue of Microorganisms (GCM) 10K type strain sequencing project: providing services to taxonomists for standard genome sequencing and annotation.</title>
        <authorList>
            <consortium name="The Broad Institute Genomics Platform"/>
            <consortium name="The Broad Institute Genome Sequencing Center for Infectious Disease"/>
            <person name="Wu L."/>
            <person name="Ma J."/>
        </authorList>
    </citation>
    <scope>NUCLEOTIDE SEQUENCE [LARGE SCALE GENOMIC DNA]</scope>
    <source>
        <strain evidence="2">CGMCC-1.15741</strain>
    </source>
</reference>
<evidence type="ECO:0000313" key="2">
    <source>
        <dbReference type="Proteomes" id="UP001596303"/>
    </source>
</evidence>
<keyword evidence="2" id="KW-1185">Reference proteome</keyword>
<evidence type="ECO:0000313" key="1">
    <source>
        <dbReference type="EMBL" id="MFC6196732.1"/>
    </source>
</evidence>
<comment type="caution">
    <text evidence="1">The sequence shown here is derived from an EMBL/GenBank/DDBJ whole genome shotgun (WGS) entry which is preliminary data.</text>
</comment>
<proteinExistence type="predicted"/>
<organism evidence="1 2">
    <name type="scientific">Ponticaulis profundi</name>
    <dbReference type="NCBI Taxonomy" id="2665222"/>
    <lineage>
        <taxon>Bacteria</taxon>
        <taxon>Pseudomonadati</taxon>
        <taxon>Pseudomonadota</taxon>
        <taxon>Alphaproteobacteria</taxon>
        <taxon>Hyphomonadales</taxon>
        <taxon>Hyphomonadaceae</taxon>
        <taxon>Ponticaulis</taxon>
    </lineage>
</organism>
<protein>
    <submittedName>
        <fullName evidence="1">Uncharacterized protein</fullName>
    </submittedName>
</protein>
<dbReference type="EMBL" id="JBHSSW010000002">
    <property type="protein sequence ID" value="MFC6196732.1"/>
    <property type="molecule type" value="Genomic_DNA"/>
</dbReference>
<gene>
    <name evidence="1" type="ORF">ACFQDM_01505</name>
</gene>
<name>A0ABW1S695_9PROT</name>
<accession>A0ABW1S695</accession>
<dbReference type="Proteomes" id="UP001596303">
    <property type="component" value="Unassembled WGS sequence"/>
</dbReference>